<dbReference type="PATRIC" id="fig|319653.3.peg.102"/>
<evidence type="ECO:0000313" key="3">
    <source>
        <dbReference type="EMBL" id="SER01797.1"/>
    </source>
</evidence>
<dbReference type="PANTHER" id="PTHR37314">
    <property type="entry name" value="SLR0142 PROTEIN"/>
    <property type="match status" value="1"/>
</dbReference>
<feature type="transmembrane region" description="Helical" evidence="1">
    <location>
        <begin position="166"/>
        <end position="186"/>
    </location>
</feature>
<dbReference type="PANTHER" id="PTHR37314:SF4">
    <property type="entry name" value="UPF0700 TRANSMEMBRANE PROTEIN YOAK"/>
    <property type="match status" value="1"/>
</dbReference>
<feature type="transmembrane region" description="Helical" evidence="1">
    <location>
        <begin position="86"/>
        <end position="103"/>
    </location>
</feature>
<feature type="transmembrane region" description="Helical" evidence="1">
    <location>
        <begin position="192"/>
        <end position="210"/>
    </location>
</feature>
<name>A0A0R2K1Y6_9LACO</name>
<dbReference type="Proteomes" id="UP000182818">
    <property type="component" value="Unassembled WGS sequence"/>
</dbReference>
<feature type="transmembrane region" description="Helical" evidence="1">
    <location>
        <begin position="109"/>
        <end position="127"/>
    </location>
</feature>
<reference evidence="3 5" key="2">
    <citation type="submission" date="2016-10" db="EMBL/GenBank/DDBJ databases">
        <authorList>
            <person name="Varghese N."/>
            <person name="Submissions S."/>
        </authorList>
    </citation>
    <scope>NUCLEOTIDE SEQUENCE [LARGE SCALE GENOMIC DNA]</scope>
    <source>
        <strain evidence="3 5">CGMCC 1.3889</strain>
    </source>
</reference>
<dbReference type="STRING" id="319653.SAMN04487973_10165"/>
<evidence type="ECO:0000313" key="5">
    <source>
        <dbReference type="Proteomes" id="UP000182818"/>
    </source>
</evidence>
<feature type="transmembrane region" description="Helical" evidence="1">
    <location>
        <begin position="58"/>
        <end position="79"/>
    </location>
</feature>
<comment type="caution">
    <text evidence="2">The sequence shown here is derived from an EMBL/GenBank/DDBJ whole genome shotgun (WGS) entry which is preliminary data.</text>
</comment>
<dbReference type="Proteomes" id="UP000051749">
    <property type="component" value="Unassembled WGS sequence"/>
</dbReference>
<keyword evidence="1" id="KW-0472">Membrane</keyword>
<reference evidence="2 4" key="1">
    <citation type="journal article" date="2015" name="Genome Announc.">
        <title>Expanding the biotechnology potential of lactobacilli through comparative genomics of 213 strains and associated genera.</title>
        <authorList>
            <person name="Sun Z."/>
            <person name="Harris H.M."/>
            <person name="McCann A."/>
            <person name="Guo C."/>
            <person name="Argimon S."/>
            <person name="Zhang W."/>
            <person name="Yang X."/>
            <person name="Jeffery I.B."/>
            <person name="Cooney J.C."/>
            <person name="Kagawa T.F."/>
            <person name="Liu W."/>
            <person name="Song Y."/>
            <person name="Salvetti E."/>
            <person name="Wrobel A."/>
            <person name="Rasinkangas P."/>
            <person name="Parkhill J."/>
            <person name="Rea M.C."/>
            <person name="O'Sullivan O."/>
            <person name="Ritari J."/>
            <person name="Douillard F.P."/>
            <person name="Paul Ross R."/>
            <person name="Yang R."/>
            <person name="Briner A.E."/>
            <person name="Felis G.E."/>
            <person name="de Vos W.M."/>
            <person name="Barrangou R."/>
            <person name="Klaenhammer T.R."/>
            <person name="Caufield P.W."/>
            <person name="Cui Y."/>
            <person name="Zhang H."/>
            <person name="O'Toole P.W."/>
        </authorList>
    </citation>
    <scope>NUCLEOTIDE SEQUENCE [LARGE SCALE GENOMIC DNA]</scope>
    <source>
        <strain evidence="2 4">DSM 22301</strain>
    </source>
</reference>
<protein>
    <submittedName>
        <fullName evidence="3">Uncharacterized membrane protein YoaK, UPF0700 family</fullName>
    </submittedName>
</protein>
<dbReference type="RefSeq" id="WP_057804946.1">
    <property type="nucleotide sequence ID" value="NZ_BJYP01000001.1"/>
</dbReference>
<dbReference type="AlphaFoldDB" id="A0A0R2K1Y6"/>
<keyword evidence="1" id="KW-1133">Transmembrane helix</keyword>
<dbReference type="OrthoDB" id="7057004at2"/>
<evidence type="ECO:0000313" key="4">
    <source>
        <dbReference type="Proteomes" id="UP000051749"/>
    </source>
</evidence>
<organism evidence="2 4">
    <name type="scientific">Pediococcus ethanolidurans</name>
    <dbReference type="NCBI Taxonomy" id="319653"/>
    <lineage>
        <taxon>Bacteria</taxon>
        <taxon>Bacillati</taxon>
        <taxon>Bacillota</taxon>
        <taxon>Bacilli</taxon>
        <taxon>Lactobacillales</taxon>
        <taxon>Lactobacillaceae</taxon>
        <taxon>Pediococcus</taxon>
    </lineage>
</organism>
<accession>A0A0R2K1Y6</accession>
<gene>
    <name evidence="2" type="ORF">IV87_GL000102</name>
    <name evidence="3" type="ORF">SAMN04487973_10165</name>
</gene>
<dbReference type="GeneID" id="76042585"/>
<dbReference type="Pfam" id="PF06912">
    <property type="entry name" value="DUF1275"/>
    <property type="match status" value="1"/>
</dbReference>
<dbReference type="InterPro" id="IPR010699">
    <property type="entry name" value="DUF1275"/>
</dbReference>
<evidence type="ECO:0000313" key="2">
    <source>
        <dbReference type="EMBL" id="KRN83633.1"/>
    </source>
</evidence>
<keyword evidence="5" id="KW-1185">Reference proteome</keyword>
<sequence length="217" mass="23862">MQKNSENTGGVLTFLSTLIIGILNAYSVVFNQSTLISAQTGNLINLGIKLSRGDLKLAYSNFDLLIGFAMGCIFASLMIKKNAQNYLYGWSVFSLIIWVNTLFQNSIDINLSILSFSFISGLALTLFRNFGESNLNNGIMTGNLKNMYVNATLSFKKREKQSKGTLKDIFVIVFTFFSGGVIGGFVCSFGKLAILTLTSILCVIPFALKIQQGIIRR</sequence>
<dbReference type="EMBL" id="JQBY01000001">
    <property type="protein sequence ID" value="KRN83633.1"/>
    <property type="molecule type" value="Genomic_DNA"/>
</dbReference>
<proteinExistence type="predicted"/>
<keyword evidence="1" id="KW-0812">Transmembrane</keyword>
<evidence type="ECO:0000256" key="1">
    <source>
        <dbReference type="SAM" id="Phobius"/>
    </source>
</evidence>
<feature type="transmembrane region" description="Helical" evidence="1">
    <location>
        <begin position="12"/>
        <end position="38"/>
    </location>
</feature>
<dbReference type="EMBL" id="FOGK01000001">
    <property type="protein sequence ID" value="SER01797.1"/>
    <property type="molecule type" value="Genomic_DNA"/>
</dbReference>